<accession>A0A6A4WF70</accession>
<keyword evidence="3" id="KW-1185">Reference proteome</keyword>
<proteinExistence type="predicted"/>
<comment type="caution">
    <text evidence="2">The sequence shown here is derived from an EMBL/GenBank/DDBJ whole genome shotgun (WGS) entry which is preliminary data.</text>
</comment>
<sequence length="258" mass="29292">MQRGACRRLLGAAARLGLLLVLAALVWQQWAQYRAQPVSSSSRRRLAPFPRLTLCPGMHLKDLAALRALRLRLENGTLTVAEFYNRTTLQLTSSEHNRLTILGRRPITERVGGRGQLGLWRQRFYFVHQDGGAWPARCYTFEPSEYLQRRSVNEVELLLFLGVAPLFTDHRGIAYRLYVHGAEEANGAASHRVAAHMRRLADVRRRPCRSEPGYSLTQCLKECQWRRLAGHIGCRLPHMVSAGVFLPDTRGPLDHLPP</sequence>
<feature type="signal peptide" evidence="1">
    <location>
        <begin position="1"/>
        <end position="31"/>
    </location>
</feature>
<evidence type="ECO:0000313" key="2">
    <source>
        <dbReference type="EMBL" id="KAF0301472.1"/>
    </source>
</evidence>
<protein>
    <submittedName>
        <fullName evidence="2">Uncharacterized protein</fullName>
    </submittedName>
</protein>
<name>A0A6A4WF70_AMPAM</name>
<keyword evidence="1" id="KW-0732">Signal</keyword>
<organism evidence="2 3">
    <name type="scientific">Amphibalanus amphitrite</name>
    <name type="common">Striped barnacle</name>
    <name type="synonym">Balanus amphitrite</name>
    <dbReference type="NCBI Taxonomy" id="1232801"/>
    <lineage>
        <taxon>Eukaryota</taxon>
        <taxon>Metazoa</taxon>
        <taxon>Ecdysozoa</taxon>
        <taxon>Arthropoda</taxon>
        <taxon>Crustacea</taxon>
        <taxon>Multicrustacea</taxon>
        <taxon>Cirripedia</taxon>
        <taxon>Thoracica</taxon>
        <taxon>Thoracicalcarea</taxon>
        <taxon>Balanomorpha</taxon>
        <taxon>Balanoidea</taxon>
        <taxon>Balanidae</taxon>
        <taxon>Amphibalaninae</taxon>
        <taxon>Amphibalanus</taxon>
    </lineage>
</organism>
<evidence type="ECO:0000313" key="3">
    <source>
        <dbReference type="Proteomes" id="UP000440578"/>
    </source>
</evidence>
<evidence type="ECO:0000256" key="1">
    <source>
        <dbReference type="SAM" id="SignalP"/>
    </source>
</evidence>
<dbReference type="Proteomes" id="UP000440578">
    <property type="component" value="Unassembled WGS sequence"/>
</dbReference>
<gene>
    <name evidence="2" type="ORF">FJT64_003096</name>
</gene>
<dbReference type="EMBL" id="VIIS01001159">
    <property type="protein sequence ID" value="KAF0301472.1"/>
    <property type="molecule type" value="Genomic_DNA"/>
</dbReference>
<feature type="chain" id="PRO_5025378565" evidence="1">
    <location>
        <begin position="32"/>
        <end position="258"/>
    </location>
</feature>
<dbReference type="AlphaFoldDB" id="A0A6A4WF70"/>
<reference evidence="2 3" key="1">
    <citation type="submission" date="2019-07" db="EMBL/GenBank/DDBJ databases">
        <title>Draft genome assembly of a fouling barnacle, Amphibalanus amphitrite (Darwin, 1854): The first reference genome for Thecostraca.</title>
        <authorList>
            <person name="Kim W."/>
        </authorList>
    </citation>
    <scope>NUCLEOTIDE SEQUENCE [LARGE SCALE GENOMIC DNA]</scope>
    <source>
        <strain evidence="2">SNU_AA5</strain>
        <tissue evidence="2">Soma without cirri and trophi</tissue>
    </source>
</reference>